<dbReference type="AlphaFoldDB" id="A0A1G4H2R3"/>
<dbReference type="VEuPathDB" id="PlasmoDB:PVP01_1300300"/>
<evidence type="ECO:0000313" key="2">
    <source>
        <dbReference type="Proteomes" id="UP000196402"/>
    </source>
</evidence>
<reference evidence="1 2" key="1">
    <citation type="submission" date="2016-07" db="EMBL/GenBank/DDBJ databases">
        <authorList>
            <consortium name="Pathogen Informatics"/>
        </authorList>
    </citation>
    <scope>NUCLEOTIDE SEQUENCE [LARGE SCALE GENOMIC DNA]</scope>
</reference>
<proteinExistence type="predicted"/>
<name>A0A1G4H2R3_PLAVI</name>
<organism evidence="1 2">
    <name type="scientific">Plasmodium vivax</name>
    <name type="common">malaria parasite P. vivax</name>
    <dbReference type="NCBI Taxonomy" id="5855"/>
    <lineage>
        <taxon>Eukaryota</taxon>
        <taxon>Sar</taxon>
        <taxon>Alveolata</taxon>
        <taxon>Apicomplexa</taxon>
        <taxon>Aconoidasida</taxon>
        <taxon>Haemosporida</taxon>
        <taxon>Plasmodiidae</taxon>
        <taxon>Plasmodium</taxon>
        <taxon>Plasmodium (Plasmodium)</taxon>
    </lineage>
</organism>
<dbReference type="Proteomes" id="UP000196402">
    <property type="component" value="Chromosome 13"/>
</dbReference>
<accession>A0A1G4H2R3</accession>
<sequence>MSGGKHSLKEQYFMKFDKGNSQSSSLVQDILDKLSTDDNNLQNLGRLLAQNFIDTYIECDMKNYNFPFDYLNEWINNKKHVYLTTGNDCSKIDLWDNYIEELWKKLEESRENCKRCTRATTKYICDNNTAFRQSDQQISTPSKSSGTTICVSLLGAFTTVFIILYKFTPFRAWLCRQINKCKELKKSKYKDKISNLVKYSEKNQQNVDNTIFYHSLYR</sequence>
<protein>
    <submittedName>
        <fullName evidence="1">VIR protein</fullName>
    </submittedName>
</protein>
<evidence type="ECO:0000313" key="1">
    <source>
        <dbReference type="EMBL" id="SCO69111.1"/>
    </source>
</evidence>
<dbReference type="EMBL" id="LT615251">
    <property type="protein sequence ID" value="SCO69111.1"/>
    <property type="molecule type" value="Genomic_DNA"/>
</dbReference>
<gene>
    <name evidence="1" type="ORF">PVT01_130005200</name>
</gene>